<dbReference type="Pfam" id="PF11557">
    <property type="entry name" value="Omp_AT"/>
    <property type="match status" value="1"/>
</dbReference>
<comment type="caution">
    <text evidence="2">The sequence shown here is derived from an EMBL/GenBank/DDBJ whole genome shotgun (WGS) entry which is preliminary data.</text>
</comment>
<gene>
    <name evidence="2" type="ORF">VHP8226_03372</name>
</gene>
<evidence type="ECO:0000313" key="3">
    <source>
        <dbReference type="Proteomes" id="UP000838160"/>
    </source>
</evidence>
<keyword evidence="3" id="KW-1185">Reference proteome</keyword>
<name>A0ABN8DRH1_9VIBR</name>
<organism evidence="2 3">
    <name type="scientific">Vibrio hippocampi</name>
    <dbReference type="NCBI Taxonomy" id="654686"/>
    <lineage>
        <taxon>Bacteria</taxon>
        <taxon>Pseudomonadati</taxon>
        <taxon>Pseudomonadota</taxon>
        <taxon>Gammaproteobacteria</taxon>
        <taxon>Vibrionales</taxon>
        <taxon>Vibrionaceae</taxon>
        <taxon>Vibrio</taxon>
    </lineage>
</organism>
<reference evidence="2" key="1">
    <citation type="submission" date="2021-12" db="EMBL/GenBank/DDBJ databases">
        <authorList>
            <person name="Rodrigo-Torres L."/>
            <person name="Arahal R. D."/>
            <person name="Lucena T."/>
        </authorList>
    </citation>
    <scope>NUCLEOTIDE SEQUENCE</scope>
    <source>
        <strain evidence="2">CECT 8226</strain>
    </source>
</reference>
<sequence length="347" mass="39531">MIARRFCYQRFCYRRFCYQRIYFRRFGYLSPLCIGLLLISSPIKADPRFSKLFENAFAGAVILSDSDAVTLGFKDFDPNNWLNIDDEDAGTPESVDLRKSLNVYTLPWTETLTQSPTFNNQLVFRLSALEADGDTIDFQSSKPDKHHEYVLGGYVGYQQQIKFEDHWSFNTGVGAHLQYYKSRYSYNSAASKQYLKPLVDGVLVNTDAWATTAQSEVGFSYLKLKQWGKLTFDSSFNYFYGVGWGEANQGDVGYPEGWYWSNEAKLFFDVTDFGRSVQTIYSSIRRVDIGGDTFNTIGSPYYYEATLGWLMTPPFAIKFVDNIGIGLSINYGSALKGGSLVLFFNQD</sequence>
<evidence type="ECO:0000259" key="1">
    <source>
        <dbReference type="Pfam" id="PF11557"/>
    </source>
</evidence>
<dbReference type="Proteomes" id="UP000838160">
    <property type="component" value="Unassembled WGS sequence"/>
</dbReference>
<proteinExistence type="predicted"/>
<dbReference type="RefSeq" id="WP_237486202.1">
    <property type="nucleotide sequence ID" value="NZ_CAKLCM010000003.1"/>
</dbReference>
<feature type="domain" description="Solitary outer membrane autotransporter-like beta-barrel" evidence="1">
    <location>
        <begin position="37"/>
        <end position="346"/>
    </location>
</feature>
<dbReference type="InterPro" id="IPR021621">
    <property type="entry name" value="Omp_AT"/>
</dbReference>
<accession>A0ABN8DRH1</accession>
<dbReference type="EMBL" id="CAKLCM010000003">
    <property type="protein sequence ID" value="CAH0529617.1"/>
    <property type="molecule type" value="Genomic_DNA"/>
</dbReference>
<evidence type="ECO:0000313" key="2">
    <source>
        <dbReference type="EMBL" id="CAH0529617.1"/>
    </source>
</evidence>
<protein>
    <recommendedName>
        <fullName evidence="1">Solitary outer membrane autotransporter-like beta-barrel domain-containing protein</fullName>
    </recommendedName>
</protein>